<gene>
    <name evidence="2" type="ORF">LIP_0671</name>
</gene>
<protein>
    <submittedName>
        <fullName evidence="2">Acetyltransferase</fullName>
    </submittedName>
</protein>
<name>A0A0K2SHD5_LIMPI</name>
<evidence type="ECO:0000313" key="3">
    <source>
        <dbReference type="Proteomes" id="UP000065807"/>
    </source>
</evidence>
<reference evidence="3" key="1">
    <citation type="submission" date="2015-07" db="EMBL/GenBank/DDBJ databases">
        <title>Complete genome sequence and phylogenetic analysis of Limnochorda pilosa.</title>
        <authorList>
            <person name="Watanabe M."/>
            <person name="Kojima H."/>
            <person name="Fukui M."/>
        </authorList>
    </citation>
    <scope>NUCLEOTIDE SEQUENCE [LARGE SCALE GENOMIC DNA]</scope>
    <source>
        <strain evidence="3">HC45</strain>
    </source>
</reference>
<dbReference type="EMBL" id="AP014924">
    <property type="protein sequence ID" value="BAS26528.1"/>
    <property type="molecule type" value="Genomic_DNA"/>
</dbReference>
<keyword evidence="2" id="KW-0808">Transferase</keyword>
<dbReference type="PATRIC" id="fig|1555112.3.peg.701"/>
<dbReference type="InterPro" id="IPR051908">
    <property type="entry name" value="Ribosomal_N-acetyltransferase"/>
</dbReference>
<dbReference type="OrthoDB" id="9799321at2"/>
<dbReference type="AlphaFoldDB" id="A0A0K2SHD5"/>
<dbReference type="InterPro" id="IPR016181">
    <property type="entry name" value="Acyl_CoA_acyltransferase"/>
</dbReference>
<dbReference type="STRING" id="1555112.LIP_0671"/>
<dbReference type="KEGG" id="lpil:LIP_0671"/>
<dbReference type="GO" id="GO:1990189">
    <property type="term" value="F:protein N-terminal-serine acetyltransferase activity"/>
    <property type="evidence" value="ECO:0007669"/>
    <property type="project" value="TreeGrafter"/>
</dbReference>
<accession>A0A0K2SHD5</accession>
<dbReference type="GO" id="GO:0005737">
    <property type="term" value="C:cytoplasm"/>
    <property type="evidence" value="ECO:0007669"/>
    <property type="project" value="TreeGrafter"/>
</dbReference>
<dbReference type="RefSeq" id="WP_068134199.1">
    <property type="nucleotide sequence ID" value="NZ_AP014924.1"/>
</dbReference>
<dbReference type="PANTHER" id="PTHR43441:SF3">
    <property type="entry name" value="ACETYLTRANSFERASE"/>
    <property type="match status" value="1"/>
</dbReference>
<dbReference type="SUPFAM" id="SSF55729">
    <property type="entry name" value="Acyl-CoA N-acyltransferases (Nat)"/>
    <property type="match status" value="1"/>
</dbReference>
<dbReference type="PANTHER" id="PTHR43441">
    <property type="entry name" value="RIBOSOMAL-PROTEIN-SERINE ACETYLTRANSFERASE"/>
    <property type="match status" value="1"/>
</dbReference>
<evidence type="ECO:0000313" key="2">
    <source>
        <dbReference type="EMBL" id="BAS26528.1"/>
    </source>
</evidence>
<evidence type="ECO:0000259" key="1">
    <source>
        <dbReference type="PROSITE" id="PS51186"/>
    </source>
</evidence>
<reference evidence="3" key="2">
    <citation type="journal article" date="2016" name="Int. J. Syst. Evol. Microbiol.">
        <title>Complete genome sequence and cell structure of Limnochorda pilosa, a Gram-negative spore-former within the phylum Firmicutes.</title>
        <authorList>
            <person name="Watanabe M."/>
            <person name="Kojima H."/>
            <person name="Fukui M."/>
        </authorList>
    </citation>
    <scope>NUCLEOTIDE SEQUENCE [LARGE SCALE GENOMIC DNA]</scope>
    <source>
        <strain evidence="3">HC45</strain>
    </source>
</reference>
<keyword evidence="3" id="KW-1185">Reference proteome</keyword>
<sequence length="190" mass="21786">MAFDDPILRDIPTAFETERLLIRAPRPGDGPELNAAVLESLDDLRPWMPWADHAPSLEESERNVRHAHVRFLAREDLRLHLFLKGTETLVGGSGLHRMDWRVPKFEIGYWCRTSFQGQGYVTEAVRGICSFAFEVLGARRLEIRCDPRNERSRRVAERAGFRLEGHLHNDTVDPSGWVRDTLIYGLLPEG</sequence>
<organism evidence="2 3">
    <name type="scientific">Limnochorda pilosa</name>
    <dbReference type="NCBI Taxonomy" id="1555112"/>
    <lineage>
        <taxon>Bacteria</taxon>
        <taxon>Bacillati</taxon>
        <taxon>Bacillota</taxon>
        <taxon>Limnochordia</taxon>
        <taxon>Limnochordales</taxon>
        <taxon>Limnochordaceae</taxon>
        <taxon>Limnochorda</taxon>
    </lineage>
</organism>
<dbReference type="Gene3D" id="3.40.630.30">
    <property type="match status" value="1"/>
</dbReference>
<dbReference type="Proteomes" id="UP000065807">
    <property type="component" value="Chromosome"/>
</dbReference>
<dbReference type="Pfam" id="PF13302">
    <property type="entry name" value="Acetyltransf_3"/>
    <property type="match status" value="1"/>
</dbReference>
<dbReference type="PROSITE" id="PS51186">
    <property type="entry name" value="GNAT"/>
    <property type="match status" value="1"/>
</dbReference>
<dbReference type="GO" id="GO:0008999">
    <property type="term" value="F:protein-N-terminal-alanine acetyltransferase activity"/>
    <property type="evidence" value="ECO:0007669"/>
    <property type="project" value="TreeGrafter"/>
</dbReference>
<dbReference type="InterPro" id="IPR000182">
    <property type="entry name" value="GNAT_dom"/>
</dbReference>
<proteinExistence type="predicted"/>
<feature type="domain" description="N-acetyltransferase" evidence="1">
    <location>
        <begin position="20"/>
        <end position="189"/>
    </location>
</feature>